<dbReference type="OrthoDB" id="9809239at2"/>
<dbReference type="EC" id="2.6.1.42" evidence="6"/>
<dbReference type="Pfam" id="PF01063">
    <property type="entry name" value="Aminotran_4"/>
    <property type="match status" value="1"/>
</dbReference>
<evidence type="ECO:0000256" key="7">
    <source>
        <dbReference type="ARBA" id="ARBA00014472"/>
    </source>
</evidence>
<keyword evidence="8" id="KW-0028">Amino-acid biosynthesis</keyword>
<evidence type="ECO:0000313" key="13">
    <source>
        <dbReference type="Proteomes" id="UP000225972"/>
    </source>
</evidence>
<comment type="similarity">
    <text evidence="5">Belongs to the class-IV pyridoxal-phosphate-dependent aminotransferase family.</text>
</comment>
<organism evidence="12 13">
    <name type="scientific">Pelagimonas phthalicica</name>
    <dbReference type="NCBI Taxonomy" id="1037362"/>
    <lineage>
        <taxon>Bacteria</taxon>
        <taxon>Pseudomonadati</taxon>
        <taxon>Pseudomonadota</taxon>
        <taxon>Alphaproteobacteria</taxon>
        <taxon>Rhodobacterales</taxon>
        <taxon>Roseobacteraceae</taxon>
        <taxon>Pelagimonas</taxon>
    </lineage>
</organism>
<dbReference type="Gene3D" id="3.20.10.10">
    <property type="entry name" value="D-amino Acid Aminotransferase, subunit A, domain 2"/>
    <property type="match status" value="1"/>
</dbReference>
<dbReference type="RefSeq" id="WP_099244514.1">
    <property type="nucleotide sequence ID" value="NZ_FXXP01000001.1"/>
</dbReference>
<proteinExistence type="inferred from homology"/>
<comment type="pathway">
    <text evidence="2">Amino-acid biosynthesis; L-isoleucine biosynthesis; L-isoleucine from 2-oxobutanoate: step 4/4.</text>
</comment>
<evidence type="ECO:0000256" key="2">
    <source>
        <dbReference type="ARBA" id="ARBA00004824"/>
    </source>
</evidence>
<dbReference type="PANTHER" id="PTHR42743">
    <property type="entry name" value="AMINO-ACID AMINOTRANSFERASE"/>
    <property type="match status" value="1"/>
</dbReference>
<accession>A0A238J5R6</accession>
<evidence type="ECO:0000256" key="3">
    <source>
        <dbReference type="ARBA" id="ARBA00004931"/>
    </source>
</evidence>
<comment type="catalytic activity">
    <reaction evidence="9">
        <text>L-valine + 2-oxoglutarate = 3-methyl-2-oxobutanoate + L-glutamate</text>
        <dbReference type="Rhea" id="RHEA:24813"/>
        <dbReference type="ChEBI" id="CHEBI:11851"/>
        <dbReference type="ChEBI" id="CHEBI:16810"/>
        <dbReference type="ChEBI" id="CHEBI:29985"/>
        <dbReference type="ChEBI" id="CHEBI:57762"/>
        <dbReference type="EC" id="2.6.1.42"/>
    </reaction>
</comment>
<dbReference type="InterPro" id="IPR036038">
    <property type="entry name" value="Aminotransferase-like"/>
</dbReference>
<comment type="pathway">
    <text evidence="4">Amino-acid biosynthesis; L-leucine biosynthesis; L-leucine from 3-methyl-2-oxobutanoate: step 4/4.</text>
</comment>
<name>A0A238J5R6_9RHOB</name>
<dbReference type="InterPro" id="IPR001544">
    <property type="entry name" value="Aminotrans_IV"/>
</dbReference>
<comment type="catalytic activity">
    <reaction evidence="11">
        <text>L-leucine + 2-oxoglutarate = 4-methyl-2-oxopentanoate + L-glutamate</text>
        <dbReference type="Rhea" id="RHEA:18321"/>
        <dbReference type="ChEBI" id="CHEBI:16810"/>
        <dbReference type="ChEBI" id="CHEBI:17865"/>
        <dbReference type="ChEBI" id="CHEBI:29985"/>
        <dbReference type="ChEBI" id="CHEBI:57427"/>
        <dbReference type="EC" id="2.6.1.42"/>
    </reaction>
</comment>
<protein>
    <recommendedName>
        <fullName evidence="7">Probable branched-chain-amino-acid aminotransferase</fullName>
        <ecNumber evidence="6">2.6.1.42</ecNumber>
    </recommendedName>
</protein>
<evidence type="ECO:0000256" key="4">
    <source>
        <dbReference type="ARBA" id="ARBA00005072"/>
    </source>
</evidence>
<dbReference type="Gene3D" id="3.30.470.10">
    <property type="match status" value="1"/>
</dbReference>
<evidence type="ECO:0000256" key="1">
    <source>
        <dbReference type="ARBA" id="ARBA00003109"/>
    </source>
</evidence>
<comment type="catalytic activity">
    <reaction evidence="10">
        <text>L-isoleucine + 2-oxoglutarate = (S)-3-methyl-2-oxopentanoate + L-glutamate</text>
        <dbReference type="Rhea" id="RHEA:24801"/>
        <dbReference type="ChEBI" id="CHEBI:16810"/>
        <dbReference type="ChEBI" id="CHEBI:29985"/>
        <dbReference type="ChEBI" id="CHEBI:35146"/>
        <dbReference type="ChEBI" id="CHEBI:58045"/>
        <dbReference type="EC" id="2.6.1.42"/>
    </reaction>
</comment>
<evidence type="ECO:0000256" key="8">
    <source>
        <dbReference type="ARBA" id="ARBA00023304"/>
    </source>
</evidence>
<reference evidence="13" key="1">
    <citation type="submission" date="2017-05" db="EMBL/GenBank/DDBJ databases">
        <authorList>
            <person name="Rodrigo-Torres L."/>
            <person name="Arahal R. D."/>
            <person name="Lucena T."/>
        </authorList>
    </citation>
    <scope>NUCLEOTIDE SEQUENCE [LARGE SCALE GENOMIC DNA]</scope>
    <source>
        <strain evidence="13">CECT 8649</strain>
    </source>
</reference>
<dbReference type="SUPFAM" id="SSF56752">
    <property type="entry name" value="D-aminoacid aminotransferase-like PLP-dependent enzymes"/>
    <property type="match status" value="1"/>
</dbReference>
<dbReference type="GO" id="GO:0004084">
    <property type="term" value="F:branched-chain-amino-acid transaminase activity"/>
    <property type="evidence" value="ECO:0007669"/>
    <property type="project" value="UniProtKB-EC"/>
</dbReference>
<comment type="function">
    <text evidence="1">Acts on leucine, isoleucine and valine.</text>
</comment>
<evidence type="ECO:0000256" key="6">
    <source>
        <dbReference type="ARBA" id="ARBA00013053"/>
    </source>
</evidence>
<dbReference type="PANTHER" id="PTHR42743:SF11">
    <property type="entry name" value="AMINODEOXYCHORISMATE LYASE"/>
    <property type="match status" value="1"/>
</dbReference>
<dbReference type="NCBIfam" id="NF005729">
    <property type="entry name" value="PRK07546.1-3"/>
    <property type="match status" value="1"/>
</dbReference>
<dbReference type="InterPro" id="IPR050571">
    <property type="entry name" value="Class-IV_PLP-Dep_Aminotrnsfr"/>
</dbReference>
<dbReference type="GO" id="GO:0009082">
    <property type="term" value="P:branched-chain amino acid biosynthetic process"/>
    <property type="evidence" value="ECO:0007669"/>
    <property type="project" value="UniProtKB-KW"/>
</dbReference>
<evidence type="ECO:0000256" key="10">
    <source>
        <dbReference type="ARBA" id="ARBA00048798"/>
    </source>
</evidence>
<evidence type="ECO:0000256" key="5">
    <source>
        <dbReference type="ARBA" id="ARBA00009320"/>
    </source>
</evidence>
<dbReference type="InterPro" id="IPR043132">
    <property type="entry name" value="BCAT-like_C"/>
</dbReference>
<evidence type="ECO:0000313" key="12">
    <source>
        <dbReference type="EMBL" id="SMX25949.1"/>
    </source>
</evidence>
<keyword evidence="13" id="KW-1185">Reference proteome</keyword>
<dbReference type="AlphaFoldDB" id="A0A238J5R6"/>
<evidence type="ECO:0000256" key="11">
    <source>
        <dbReference type="ARBA" id="ARBA00049229"/>
    </source>
</evidence>
<dbReference type="Proteomes" id="UP000225972">
    <property type="component" value="Unassembled WGS sequence"/>
</dbReference>
<comment type="pathway">
    <text evidence="3">Amino-acid biosynthesis; L-valine biosynthesis; L-valine from pyruvate: step 4/4.</text>
</comment>
<keyword evidence="8" id="KW-0100">Branched-chain amino acid biosynthesis</keyword>
<dbReference type="InterPro" id="IPR043131">
    <property type="entry name" value="BCAT-like_N"/>
</dbReference>
<gene>
    <name evidence="12" type="ORF">TRP8649_00021</name>
</gene>
<evidence type="ECO:0000256" key="9">
    <source>
        <dbReference type="ARBA" id="ARBA00048212"/>
    </source>
</evidence>
<sequence length="215" mass="23802">MESPLCPAEPEFRLIETFAVYPDRETPLLARHLDRMARSARGLGIPMEIAQIRADIESLNPSEPLRCRLTLSARGQPELTTSPLPPTPSVWRVAIADQRLDSAEPWLRHKSTRRALYESARAALPDGIDELLFLNERDELCEGTITNLFITTQAGERLTPPLSSGLLPGVLRAHLLDLGQYQTRALTLAELTSASSFHMGNAMRGLIPATFVEIP</sequence>
<dbReference type="EMBL" id="FXXP01000001">
    <property type="protein sequence ID" value="SMX25949.1"/>
    <property type="molecule type" value="Genomic_DNA"/>
</dbReference>